<dbReference type="SMART" id="SM00369">
    <property type="entry name" value="LRR_TYP"/>
    <property type="match status" value="5"/>
</dbReference>
<keyword evidence="1" id="KW-0433">Leucine-rich repeat</keyword>
<keyword evidence="2" id="KW-0677">Repeat</keyword>
<sequence length="326" mass="38242">ENKGDNNFSFAGSVIPDPHIDLIEADKDLTADYPLDSEYIQLIHLKIRLLEDLHLEKFEKLISICLRQNLIDTMAPLKYLKNKEKIEELDFYDNRINHISKHINEFPNLKILDLSFNKIKHIKNLKNLENLENLYLVQNKIETIENLEKLIKLTSLELGGNKIKKISENLNYLTNLQELWLGKNRIYELENLDNLRNLKILSIQANRITKLKNLSKLINLEELYISNNGIETLEGLENCEKLTIIDITSNKIKKLSCLSHLINLTDLWCSYNYISDFKNVEQELQKLPNLECVYFEHNPLQTDNPTSYRRKLKIIIPQLKKIDATF</sequence>
<dbReference type="EMBL" id="KV454015">
    <property type="protein sequence ID" value="ODV94800.1"/>
    <property type="molecule type" value="Genomic_DNA"/>
</dbReference>
<dbReference type="Proteomes" id="UP000094236">
    <property type="component" value="Unassembled WGS sequence"/>
</dbReference>
<dbReference type="AlphaFoldDB" id="A0A1E4TSS7"/>
<organism evidence="3 4">
    <name type="scientific">Pachysolen tannophilus NRRL Y-2460</name>
    <dbReference type="NCBI Taxonomy" id="669874"/>
    <lineage>
        <taxon>Eukaryota</taxon>
        <taxon>Fungi</taxon>
        <taxon>Dikarya</taxon>
        <taxon>Ascomycota</taxon>
        <taxon>Saccharomycotina</taxon>
        <taxon>Pichiomycetes</taxon>
        <taxon>Pachysolenaceae</taxon>
        <taxon>Pachysolen</taxon>
    </lineage>
</organism>
<dbReference type="GO" id="GO:0004865">
    <property type="term" value="F:protein serine/threonine phosphatase inhibitor activity"/>
    <property type="evidence" value="ECO:0007669"/>
    <property type="project" value="EnsemblFungi"/>
</dbReference>
<evidence type="ECO:0000256" key="1">
    <source>
        <dbReference type="ARBA" id="ARBA00022614"/>
    </source>
</evidence>
<dbReference type="InterPro" id="IPR003591">
    <property type="entry name" value="Leu-rich_rpt_typical-subtyp"/>
</dbReference>
<dbReference type="GO" id="GO:0051457">
    <property type="term" value="P:maintenance of protein location in nucleus"/>
    <property type="evidence" value="ECO:0007669"/>
    <property type="project" value="EnsemblFungi"/>
</dbReference>
<dbReference type="SUPFAM" id="SSF52058">
    <property type="entry name" value="L domain-like"/>
    <property type="match status" value="1"/>
</dbReference>
<dbReference type="Pfam" id="PF14580">
    <property type="entry name" value="LRR_9"/>
    <property type="match status" value="1"/>
</dbReference>
<dbReference type="InterPro" id="IPR001611">
    <property type="entry name" value="Leu-rich_rpt"/>
</dbReference>
<name>A0A1E4TSS7_PACTA</name>
<dbReference type="SMART" id="SM00365">
    <property type="entry name" value="LRR_SD22"/>
    <property type="match status" value="9"/>
</dbReference>
<dbReference type="GO" id="GO:0005634">
    <property type="term" value="C:nucleus"/>
    <property type="evidence" value="ECO:0007669"/>
    <property type="project" value="EnsemblFungi"/>
</dbReference>
<proteinExistence type="predicted"/>
<gene>
    <name evidence="3" type="ORF">PACTADRAFT_20400</name>
</gene>
<dbReference type="InterPro" id="IPR050836">
    <property type="entry name" value="SDS22/Internalin_LRR"/>
</dbReference>
<evidence type="ECO:0000313" key="4">
    <source>
        <dbReference type="Proteomes" id="UP000094236"/>
    </source>
</evidence>
<dbReference type="OrthoDB" id="266138at2759"/>
<accession>A0A1E4TSS7</accession>
<dbReference type="GO" id="GO:0072542">
    <property type="term" value="F:protein phosphatase activator activity"/>
    <property type="evidence" value="ECO:0007669"/>
    <property type="project" value="EnsemblFungi"/>
</dbReference>
<dbReference type="Pfam" id="PF12799">
    <property type="entry name" value="LRR_4"/>
    <property type="match status" value="1"/>
</dbReference>
<evidence type="ECO:0000313" key="3">
    <source>
        <dbReference type="EMBL" id="ODV94800.1"/>
    </source>
</evidence>
<dbReference type="GO" id="GO:0007059">
    <property type="term" value="P:chromosome segregation"/>
    <property type="evidence" value="ECO:0007669"/>
    <property type="project" value="EnsemblFungi"/>
</dbReference>
<dbReference type="InterPro" id="IPR032675">
    <property type="entry name" value="LRR_dom_sf"/>
</dbReference>
<dbReference type="STRING" id="669874.A0A1E4TSS7"/>
<dbReference type="PROSITE" id="PS51450">
    <property type="entry name" value="LRR"/>
    <property type="match status" value="7"/>
</dbReference>
<keyword evidence="4" id="KW-1185">Reference proteome</keyword>
<dbReference type="PANTHER" id="PTHR46652">
    <property type="entry name" value="LEUCINE-RICH REPEAT AND IQ DOMAIN-CONTAINING PROTEIN 1-RELATED"/>
    <property type="match status" value="1"/>
</dbReference>
<dbReference type="GO" id="GO:0000164">
    <property type="term" value="C:protein phosphatase type 1 complex"/>
    <property type="evidence" value="ECO:0007669"/>
    <property type="project" value="EnsemblFungi"/>
</dbReference>
<evidence type="ECO:0000256" key="2">
    <source>
        <dbReference type="ARBA" id="ARBA00022737"/>
    </source>
</evidence>
<evidence type="ECO:0008006" key="5">
    <source>
        <dbReference type="Google" id="ProtNLM"/>
    </source>
</evidence>
<reference evidence="4" key="1">
    <citation type="submission" date="2016-05" db="EMBL/GenBank/DDBJ databases">
        <title>Comparative genomics of biotechnologically important yeasts.</title>
        <authorList>
            <consortium name="DOE Joint Genome Institute"/>
            <person name="Riley R."/>
            <person name="Haridas S."/>
            <person name="Wolfe K.H."/>
            <person name="Lopes M.R."/>
            <person name="Hittinger C.T."/>
            <person name="Goker M."/>
            <person name="Salamov A."/>
            <person name="Wisecaver J."/>
            <person name="Long T.M."/>
            <person name="Aerts A.L."/>
            <person name="Barry K."/>
            <person name="Choi C."/>
            <person name="Clum A."/>
            <person name="Coughlan A.Y."/>
            <person name="Deshpande S."/>
            <person name="Douglass A.P."/>
            <person name="Hanson S.J."/>
            <person name="Klenk H.-P."/>
            <person name="Labutti K."/>
            <person name="Lapidus A."/>
            <person name="Lindquist E."/>
            <person name="Lipzen A."/>
            <person name="Meier-Kolthoff J.P."/>
            <person name="Ohm R.A."/>
            <person name="Otillar R.P."/>
            <person name="Pangilinan J."/>
            <person name="Peng Y."/>
            <person name="Rokas A."/>
            <person name="Rosa C.A."/>
            <person name="Scheuner C."/>
            <person name="Sibirny A.A."/>
            <person name="Slot J.C."/>
            <person name="Stielow J.B."/>
            <person name="Sun H."/>
            <person name="Kurtzman C.P."/>
            <person name="Blackwell M."/>
            <person name="Grigoriev I.V."/>
            <person name="Jeffries T.W."/>
        </authorList>
    </citation>
    <scope>NUCLEOTIDE SEQUENCE [LARGE SCALE GENOMIC DNA]</scope>
    <source>
        <strain evidence="4">NRRL Y-2460</strain>
    </source>
</reference>
<protein>
    <recommendedName>
        <fullName evidence="5">Protein phosphatase 1 regulatory subunit 7</fullName>
    </recommendedName>
</protein>
<dbReference type="Gene3D" id="3.80.10.10">
    <property type="entry name" value="Ribonuclease Inhibitor"/>
    <property type="match status" value="2"/>
</dbReference>
<dbReference type="InterPro" id="IPR025875">
    <property type="entry name" value="Leu-rich_rpt_4"/>
</dbReference>
<feature type="non-terminal residue" evidence="3">
    <location>
        <position position="326"/>
    </location>
</feature>
<feature type="non-terminal residue" evidence="3">
    <location>
        <position position="1"/>
    </location>
</feature>
<dbReference type="PANTHER" id="PTHR46652:SF3">
    <property type="entry name" value="LEUCINE-RICH REPEAT-CONTAINING PROTEIN 9"/>
    <property type="match status" value="1"/>
</dbReference>